<comment type="caution">
    <text evidence="2">The sequence shown here is derived from an EMBL/GenBank/DDBJ whole genome shotgun (WGS) entry which is preliminary data.</text>
</comment>
<evidence type="ECO:0000313" key="3">
    <source>
        <dbReference type="Proteomes" id="UP001165121"/>
    </source>
</evidence>
<dbReference type="EMBL" id="BSXT01000959">
    <property type="protein sequence ID" value="GMF36744.1"/>
    <property type="molecule type" value="Genomic_DNA"/>
</dbReference>
<accession>A0A9W7CQ29</accession>
<feature type="compositionally biased region" description="Basic and acidic residues" evidence="1">
    <location>
        <begin position="1"/>
        <end position="13"/>
    </location>
</feature>
<gene>
    <name evidence="2" type="ORF">Pfra01_001010200</name>
</gene>
<sequence length="116" mass="12866">MEALRRTPTESREVTPMTNDDVMSATNEDVASSAKDRKPMTEMMGAVLRDQRSDERCCVGPILGGDGVEMRMVVEENGESNVTNASNEDVVRRTGMPTLQLTYEDIVTAQRKSRLV</sequence>
<protein>
    <submittedName>
        <fullName evidence="2">Unnamed protein product</fullName>
    </submittedName>
</protein>
<feature type="region of interest" description="Disordered" evidence="1">
    <location>
        <begin position="1"/>
        <end position="21"/>
    </location>
</feature>
<keyword evidence="3" id="KW-1185">Reference proteome</keyword>
<name>A0A9W7CQ29_9STRA</name>
<reference evidence="2" key="1">
    <citation type="submission" date="2023-04" db="EMBL/GenBank/DDBJ databases">
        <title>Phytophthora fragariaefolia NBRC 109709.</title>
        <authorList>
            <person name="Ichikawa N."/>
            <person name="Sato H."/>
            <person name="Tonouchi N."/>
        </authorList>
    </citation>
    <scope>NUCLEOTIDE SEQUENCE</scope>
    <source>
        <strain evidence="2">NBRC 109709</strain>
    </source>
</reference>
<evidence type="ECO:0000313" key="2">
    <source>
        <dbReference type="EMBL" id="GMF36744.1"/>
    </source>
</evidence>
<proteinExistence type="predicted"/>
<dbReference type="AlphaFoldDB" id="A0A9W7CQ29"/>
<dbReference type="Proteomes" id="UP001165121">
    <property type="component" value="Unassembled WGS sequence"/>
</dbReference>
<evidence type="ECO:0000256" key="1">
    <source>
        <dbReference type="SAM" id="MobiDB-lite"/>
    </source>
</evidence>
<organism evidence="2 3">
    <name type="scientific">Phytophthora fragariaefolia</name>
    <dbReference type="NCBI Taxonomy" id="1490495"/>
    <lineage>
        <taxon>Eukaryota</taxon>
        <taxon>Sar</taxon>
        <taxon>Stramenopiles</taxon>
        <taxon>Oomycota</taxon>
        <taxon>Peronosporomycetes</taxon>
        <taxon>Peronosporales</taxon>
        <taxon>Peronosporaceae</taxon>
        <taxon>Phytophthora</taxon>
    </lineage>
</organism>